<protein>
    <recommendedName>
        <fullName evidence="4">microbial collagenase</fullName>
        <ecNumber evidence="4">3.4.24.3</ecNumber>
    </recommendedName>
</protein>
<feature type="signal peptide" evidence="14">
    <location>
        <begin position="1"/>
        <end position="21"/>
    </location>
</feature>
<keyword evidence="5" id="KW-0964">Secreted</keyword>
<comment type="cofactor">
    <cofactor evidence="2">
        <name>Zn(2+)</name>
        <dbReference type="ChEBI" id="CHEBI:29105"/>
    </cofactor>
</comment>
<dbReference type="Pfam" id="PF01752">
    <property type="entry name" value="Peptidase_M9"/>
    <property type="match status" value="1"/>
</dbReference>
<evidence type="ECO:0000256" key="14">
    <source>
        <dbReference type="SAM" id="SignalP"/>
    </source>
</evidence>
<dbReference type="GO" id="GO:0005576">
    <property type="term" value="C:extracellular region"/>
    <property type="evidence" value="ECO:0007669"/>
    <property type="project" value="UniProtKB-SubCell"/>
</dbReference>
<sequence length="777" mass="84492">MYSFDRLLQAGAGLAACLAFAALPLDAAARPQDPRPGPAAATASLSEASDHIQTRRIDWDRRAPLPSSRDHLYQDYDAPRSLRSAARGTCNIAGFASASGSALVAAVRAADETCFYSGGLFDVTGTTAGQIFAESKMVTIANAMQADAASYPGNNSNNMLELVLFLRAGLYVQYYNEPDVGSYGNAFTNAIRPALNAFVANSHFADVNNDHGEVLSEFVILIDSAGENAQQLATVRGILDRYGPSWANLSYMKSSTNGVFTVLFRGHYDPAFQALVQGSGSGVLDTLVNFINNNRAADVGSNREYMLQNAAGELGRFSQYSATSFHSLVHPKIKSVLDSFSIGGAGGGIFVRIASVTDYYDHAHCSYYGLCSFAQDLEAQVLPAANARDCSATLRVRSQSLTAAQLDTVCSVVGAEEGYFHTQSQTNNTPVANDFNARLEMVIFHSSTDYETYSGIIFGNDTNNGGIYLEGDPSDPSNQARFLAYEAEWLRPDFQVWNLTHEYIHYLDGRFNWYGGFGALPMDAPYSTIWYIEGFAEYMSYSYRSLRYDDAIDEAGTPDKFTLAQLFDTEYSTDYTRTYQWGYLASRFMFERHRDKIASLYAVSRPGNYASGYSAWLDPIRSSYNTEFRAWLVCFAANNGDTTVCNGGQPDAIFADNFGNGPTVIPECTSTNAGQLDNGCKRSGLSAANSSARVYLTVLLPAGRSNLKFIMGGGTGDADIYVKAGGWPSDTVYDFAPQLVGNDETVTVAAPVSGWYYVMLKPRTASFAGVEVATSWQ</sequence>
<dbReference type="RefSeq" id="WP_166653789.1">
    <property type="nucleotide sequence ID" value="NZ_SNZH01000001.1"/>
</dbReference>
<keyword evidence="9" id="KW-0378">Hydrolase</keyword>
<comment type="catalytic activity">
    <reaction evidence="1">
        <text>Digestion of native collagen in the triple helical region at Xaa-|-Gly bonds. With synthetic peptides, a preference is shown for Gly at P3 and P1', Pro and Ala at P2 and P2', and hydroxyproline, Ala or Arg at P3'.</text>
        <dbReference type="EC" id="3.4.24.3"/>
    </reaction>
</comment>
<evidence type="ECO:0000259" key="16">
    <source>
        <dbReference type="Pfam" id="PF08453"/>
    </source>
</evidence>
<keyword evidence="18" id="KW-1185">Reference proteome</keyword>
<keyword evidence="12" id="KW-0865">Zymogen</keyword>
<dbReference type="InterPro" id="IPR007280">
    <property type="entry name" value="Peptidase_C_arc/bac"/>
</dbReference>
<dbReference type="InterPro" id="IPR002169">
    <property type="entry name" value="Peptidase_M9A/M9B"/>
</dbReference>
<gene>
    <name evidence="17" type="ORF">DFR29_101114</name>
</gene>
<dbReference type="GO" id="GO:0006508">
    <property type="term" value="P:proteolysis"/>
    <property type="evidence" value="ECO:0007669"/>
    <property type="project" value="UniProtKB-KW"/>
</dbReference>
<name>A0A4R6Z9U1_9GAMM</name>
<evidence type="ECO:0000256" key="6">
    <source>
        <dbReference type="ARBA" id="ARBA00022670"/>
    </source>
</evidence>
<organism evidence="17 18">
    <name type="scientific">Tahibacter aquaticus</name>
    <dbReference type="NCBI Taxonomy" id="520092"/>
    <lineage>
        <taxon>Bacteria</taxon>
        <taxon>Pseudomonadati</taxon>
        <taxon>Pseudomonadota</taxon>
        <taxon>Gammaproteobacteria</taxon>
        <taxon>Lysobacterales</taxon>
        <taxon>Rhodanobacteraceae</taxon>
        <taxon>Tahibacter</taxon>
    </lineage>
</organism>
<keyword evidence="11" id="KW-0482">Metalloprotease</keyword>
<evidence type="ECO:0000256" key="7">
    <source>
        <dbReference type="ARBA" id="ARBA00022723"/>
    </source>
</evidence>
<dbReference type="Gene3D" id="2.60.120.380">
    <property type="match status" value="1"/>
</dbReference>
<evidence type="ECO:0000256" key="4">
    <source>
        <dbReference type="ARBA" id="ARBA00012653"/>
    </source>
</evidence>
<dbReference type="Gene3D" id="3.40.30.160">
    <property type="entry name" value="Collagenase ColT, N-terminal domain"/>
    <property type="match status" value="1"/>
</dbReference>
<proteinExistence type="predicted"/>
<dbReference type="GO" id="GO:0004222">
    <property type="term" value="F:metalloendopeptidase activity"/>
    <property type="evidence" value="ECO:0007669"/>
    <property type="project" value="UniProtKB-EC"/>
</dbReference>
<evidence type="ECO:0000256" key="2">
    <source>
        <dbReference type="ARBA" id="ARBA00001947"/>
    </source>
</evidence>
<accession>A0A4R6Z9U1</accession>
<evidence type="ECO:0000256" key="13">
    <source>
        <dbReference type="PIRSR" id="PIRSR602169-1"/>
    </source>
</evidence>
<keyword evidence="8 14" id="KW-0732">Signal</keyword>
<evidence type="ECO:0000256" key="11">
    <source>
        <dbReference type="ARBA" id="ARBA00023049"/>
    </source>
</evidence>
<keyword evidence="7" id="KW-0479">Metal-binding</keyword>
<dbReference type="GO" id="GO:0008270">
    <property type="term" value="F:zinc ion binding"/>
    <property type="evidence" value="ECO:0007669"/>
    <property type="project" value="InterPro"/>
</dbReference>
<feature type="chain" id="PRO_5020896449" description="microbial collagenase" evidence="14">
    <location>
        <begin position="22"/>
        <end position="777"/>
    </location>
</feature>
<evidence type="ECO:0000256" key="12">
    <source>
        <dbReference type="ARBA" id="ARBA00023145"/>
    </source>
</evidence>
<dbReference type="PANTHER" id="PTHR13062">
    <property type="entry name" value="COLLAGENASE"/>
    <property type="match status" value="1"/>
</dbReference>
<dbReference type="InterPro" id="IPR013661">
    <property type="entry name" value="Peptidase_M9_N_dom"/>
</dbReference>
<evidence type="ECO:0000256" key="1">
    <source>
        <dbReference type="ARBA" id="ARBA00000424"/>
    </source>
</evidence>
<evidence type="ECO:0000256" key="8">
    <source>
        <dbReference type="ARBA" id="ARBA00022729"/>
    </source>
</evidence>
<evidence type="ECO:0000256" key="10">
    <source>
        <dbReference type="ARBA" id="ARBA00022833"/>
    </source>
</evidence>
<dbReference type="PROSITE" id="PS51257">
    <property type="entry name" value="PROKAR_LIPOPROTEIN"/>
    <property type="match status" value="1"/>
</dbReference>
<comment type="caution">
    <text evidence="17">The sequence shown here is derived from an EMBL/GenBank/DDBJ whole genome shotgun (WGS) entry which is preliminary data.</text>
</comment>
<feature type="domain" description="Peptidase M9 collagenase N-terminal" evidence="16">
    <location>
        <begin position="90"/>
        <end position="273"/>
    </location>
</feature>
<evidence type="ECO:0000313" key="18">
    <source>
        <dbReference type="Proteomes" id="UP000295293"/>
    </source>
</evidence>
<comment type="subcellular location">
    <subcellularLocation>
        <location evidence="3">Secreted</location>
    </subcellularLocation>
</comment>
<evidence type="ECO:0000259" key="15">
    <source>
        <dbReference type="Pfam" id="PF04151"/>
    </source>
</evidence>
<dbReference type="Proteomes" id="UP000295293">
    <property type="component" value="Unassembled WGS sequence"/>
</dbReference>
<dbReference type="Gene3D" id="1.10.390.20">
    <property type="match status" value="1"/>
</dbReference>
<dbReference type="EMBL" id="SNZH01000001">
    <property type="protein sequence ID" value="TDR48494.1"/>
    <property type="molecule type" value="Genomic_DNA"/>
</dbReference>
<dbReference type="Pfam" id="PF04151">
    <property type="entry name" value="PPC"/>
    <property type="match status" value="1"/>
</dbReference>
<dbReference type="PRINTS" id="PR00931">
    <property type="entry name" value="MICOLLPTASE"/>
</dbReference>
<reference evidence="17 18" key="1">
    <citation type="submission" date="2019-03" db="EMBL/GenBank/DDBJ databases">
        <title>Genomic Encyclopedia of Type Strains, Phase IV (KMG-IV): sequencing the most valuable type-strain genomes for metagenomic binning, comparative biology and taxonomic classification.</title>
        <authorList>
            <person name="Goeker M."/>
        </authorList>
    </citation>
    <scope>NUCLEOTIDE SEQUENCE [LARGE SCALE GENOMIC DNA]</scope>
    <source>
        <strain evidence="17 18">DSM 21667</strain>
    </source>
</reference>
<feature type="active site" evidence="13">
    <location>
        <position position="502"/>
    </location>
</feature>
<dbReference type="Pfam" id="PF08453">
    <property type="entry name" value="Peptidase_M9_N"/>
    <property type="match status" value="1"/>
</dbReference>
<dbReference type="AlphaFoldDB" id="A0A4R6Z9U1"/>
<evidence type="ECO:0000256" key="9">
    <source>
        <dbReference type="ARBA" id="ARBA00022801"/>
    </source>
</evidence>
<feature type="domain" description="Peptidase C-terminal archaeal/bacterial" evidence="15">
    <location>
        <begin position="698"/>
        <end position="760"/>
    </location>
</feature>
<keyword evidence="6" id="KW-0645">Protease</keyword>
<dbReference type="EC" id="3.4.24.3" evidence="4"/>
<keyword evidence="10" id="KW-0862">Zinc</keyword>
<evidence type="ECO:0000256" key="5">
    <source>
        <dbReference type="ARBA" id="ARBA00022525"/>
    </source>
</evidence>
<evidence type="ECO:0000313" key="17">
    <source>
        <dbReference type="EMBL" id="TDR48494.1"/>
    </source>
</evidence>
<dbReference type="PANTHER" id="PTHR13062:SF9">
    <property type="entry name" value="MICROBIAL COLLAGENASE"/>
    <property type="match status" value="1"/>
</dbReference>
<evidence type="ECO:0000256" key="3">
    <source>
        <dbReference type="ARBA" id="ARBA00004613"/>
    </source>
</evidence>